<evidence type="ECO:0000313" key="1">
    <source>
        <dbReference type="EMBL" id="KAK4122787.1"/>
    </source>
</evidence>
<dbReference type="AlphaFoldDB" id="A0AAN6TXY9"/>
<dbReference type="Proteomes" id="UP001302602">
    <property type="component" value="Unassembled WGS sequence"/>
</dbReference>
<comment type="caution">
    <text evidence="1">The sequence shown here is derived from an EMBL/GenBank/DDBJ whole genome shotgun (WGS) entry which is preliminary data.</text>
</comment>
<keyword evidence="2" id="KW-1185">Reference proteome</keyword>
<protein>
    <submittedName>
        <fullName evidence="1">Uncharacterized protein</fullName>
    </submittedName>
</protein>
<reference evidence="1" key="2">
    <citation type="submission" date="2023-05" db="EMBL/GenBank/DDBJ databases">
        <authorList>
            <consortium name="Lawrence Berkeley National Laboratory"/>
            <person name="Steindorff A."/>
            <person name="Hensen N."/>
            <person name="Bonometti L."/>
            <person name="Westerberg I."/>
            <person name="Brannstrom I.O."/>
            <person name="Guillou S."/>
            <person name="Cros-Aarteil S."/>
            <person name="Calhoun S."/>
            <person name="Haridas S."/>
            <person name="Kuo A."/>
            <person name="Mondo S."/>
            <person name="Pangilinan J."/>
            <person name="Riley R."/>
            <person name="Labutti K."/>
            <person name="Andreopoulos B."/>
            <person name="Lipzen A."/>
            <person name="Chen C."/>
            <person name="Yanf M."/>
            <person name="Daum C."/>
            <person name="Ng V."/>
            <person name="Clum A."/>
            <person name="Ohm R."/>
            <person name="Martin F."/>
            <person name="Silar P."/>
            <person name="Natvig D."/>
            <person name="Lalanne C."/>
            <person name="Gautier V."/>
            <person name="Ament-Velasquez S.L."/>
            <person name="Kruys A."/>
            <person name="Hutchinson M.I."/>
            <person name="Powell A.J."/>
            <person name="Barry K."/>
            <person name="Miller A.N."/>
            <person name="Grigoriev I.V."/>
            <person name="Debuchy R."/>
            <person name="Gladieux P."/>
            <person name="Thoren M.H."/>
            <person name="Johannesson H."/>
        </authorList>
    </citation>
    <scope>NUCLEOTIDE SEQUENCE</scope>
    <source>
        <strain evidence="1">CBS 731.68</strain>
    </source>
</reference>
<dbReference type="RefSeq" id="XP_062646558.1">
    <property type="nucleotide sequence ID" value="XM_062787560.1"/>
</dbReference>
<reference evidence="1" key="1">
    <citation type="journal article" date="2023" name="Mol. Phylogenet. Evol.">
        <title>Genome-scale phylogeny and comparative genomics of the fungal order Sordariales.</title>
        <authorList>
            <person name="Hensen N."/>
            <person name="Bonometti L."/>
            <person name="Westerberg I."/>
            <person name="Brannstrom I.O."/>
            <person name="Guillou S."/>
            <person name="Cros-Aarteil S."/>
            <person name="Calhoun S."/>
            <person name="Haridas S."/>
            <person name="Kuo A."/>
            <person name="Mondo S."/>
            <person name="Pangilinan J."/>
            <person name="Riley R."/>
            <person name="LaButti K."/>
            <person name="Andreopoulos B."/>
            <person name="Lipzen A."/>
            <person name="Chen C."/>
            <person name="Yan M."/>
            <person name="Daum C."/>
            <person name="Ng V."/>
            <person name="Clum A."/>
            <person name="Steindorff A."/>
            <person name="Ohm R.A."/>
            <person name="Martin F."/>
            <person name="Silar P."/>
            <person name="Natvig D.O."/>
            <person name="Lalanne C."/>
            <person name="Gautier V."/>
            <person name="Ament-Velasquez S.L."/>
            <person name="Kruys A."/>
            <person name="Hutchinson M.I."/>
            <person name="Powell A.J."/>
            <person name="Barry K."/>
            <person name="Miller A.N."/>
            <person name="Grigoriev I.V."/>
            <person name="Debuchy R."/>
            <person name="Gladieux P."/>
            <person name="Hiltunen Thoren M."/>
            <person name="Johannesson H."/>
        </authorList>
    </citation>
    <scope>NUCLEOTIDE SEQUENCE</scope>
    <source>
        <strain evidence="1">CBS 731.68</strain>
    </source>
</reference>
<dbReference type="GeneID" id="87824330"/>
<organism evidence="1 2">
    <name type="scientific">Parathielavia appendiculata</name>
    <dbReference type="NCBI Taxonomy" id="2587402"/>
    <lineage>
        <taxon>Eukaryota</taxon>
        <taxon>Fungi</taxon>
        <taxon>Dikarya</taxon>
        <taxon>Ascomycota</taxon>
        <taxon>Pezizomycotina</taxon>
        <taxon>Sordariomycetes</taxon>
        <taxon>Sordariomycetidae</taxon>
        <taxon>Sordariales</taxon>
        <taxon>Chaetomiaceae</taxon>
        <taxon>Parathielavia</taxon>
    </lineage>
</organism>
<dbReference type="EMBL" id="MU853230">
    <property type="protein sequence ID" value="KAK4122787.1"/>
    <property type="molecule type" value="Genomic_DNA"/>
</dbReference>
<evidence type="ECO:0000313" key="2">
    <source>
        <dbReference type="Proteomes" id="UP001302602"/>
    </source>
</evidence>
<proteinExistence type="predicted"/>
<name>A0AAN6TXY9_9PEZI</name>
<accession>A0AAN6TXY9</accession>
<sequence>MGSFEVHRSQPAPKAFYRHIAGCMCKGGGAVTASAIQNGQTARAKIRRRQRLTCESPSWRRCNALNFSVSRFGGVRPFQSDCSGTSWRGCLMPLDAFGQRDAWRSGSFGQSTQISTCALSYVPNNVLYEADGAVSNRRVYCCFPIARPGTKVVDQKSQVVSSS</sequence>
<gene>
    <name evidence="1" type="ORF">N657DRAFT_480250</name>
</gene>